<dbReference type="PANTHER" id="PTHR10642:SF26">
    <property type="entry name" value="RIBONUCLEASE H1"/>
    <property type="match status" value="1"/>
</dbReference>
<evidence type="ECO:0000256" key="1">
    <source>
        <dbReference type="ARBA" id="ARBA00000077"/>
    </source>
</evidence>
<dbReference type="PANTHER" id="PTHR10642">
    <property type="entry name" value="RIBONUCLEASE H1"/>
    <property type="match status" value="1"/>
</dbReference>
<dbReference type="PROSITE" id="PS50879">
    <property type="entry name" value="RNASE_H_1"/>
    <property type="match status" value="1"/>
</dbReference>
<dbReference type="Proteomes" id="UP000070700">
    <property type="component" value="Unassembled WGS sequence"/>
</dbReference>
<evidence type="ECO:0000256" key="2">
    <source>
        <dbReference type="ARBA" id="ARBA00005300"/>
    </source>
</evidence>
<dbReference type="KEGG" id="psco:LY89DRAFT_716089"/>
<dbReference type="GO" id="GO:0043137">
    <property type="term" value="P:DNA replication, removal of RNA primer"/>
    <property type="evidence" value="ECO:0007669"/>
    <property type="project" value="TreeGrafter"/>
</dbReference>
<evidence type="ECO:0000256" key="3">
    <source>
        <dbReference type="ARBA" id="ARBA00012180"/>
    </source>
</evidence>
<keyword evidence="6" id="KW-0255">Endonuclease</keyword>
<gene>
    <name evidence="9" type="ORF">LY89DRAFT_716089</name>
</gene>
<keyword evidence="7" id="KW-0378">Hydrolase</keyword>
<organism evidence="9 10">
    <name type="scientific">Mollisia scopiformis</name>
    <name type="common">Conifer needle endophyte fungus</name>
    <name type="synonym">Phialocephala scopiformis</name>
    <dbReference type="NCBI Taxonomy" id="149040"/>
    <lineage>
        <taxon>Eukaryota</taxon>
        <taxon>Fungi</taxon>
        <taxon>Dikarya</taxon>
        <taxon>Ascomycota</taxon>
        <taxon>Pezizomycotina</taxon>
        <taxon>Leotiomycetes</taxon>
        <taxon>Helotiales</taxon>
        <taxon>Mollisiaceae</taxon>
        <taxon>Mollisia</taxon>
    </lineage>
</organism>
<protein>
    <recommendedName>
        <fullName evidence="3">ribonuclease H</fullName>
        <ecNumber evidence="3">3.1.26.4</ecNumber>
    </recommendedName>
</protein>
<evidence type="ECO:0000256" key="5">
    <source>
        <dbReference type="ARBA" id="ARBA00022723"/>
    </source>
</evidence>
<dbReference type="InterPro" id="IPR012337">
    <property type="entry name" value="RNaseH-like_sf"/>
</dbReference>
<dbReference type="SUPFAM" id="SSF53098">
    <property type="entry name" value="Ribonuclease H-like"/>
    <property type="match status" value="1"/>
</dbReference>
<evidence type="ECO:0000256" key="7">
    <source>
        <dbReference type="ARBA" id="ARBA00022801"/>
    </source>
</evidence>
<comment type="catalytic activity">
    <reaction evidence="1">
        <text>Endonucleolytic cleavage to 5'-phosphomonoester.</text>
        <dbReference type="EC" id="3.1.26.4"/>
    </reaction>
</comment>
<keyword evidence="4" id="KW-0540">Nuclease</keyword>
<dbReference type="InterPro" id="IPR002156">
    <property type="entry name" value="RNaseH_domain"/>
</dbReference>
<dbReference type="CDD" id="cd13934">
    <property type="entry name" value="RNase_H_Dikarya_like"/>
    <property type="match status" value="1"/>
</dbReference>
<dbReference type="AlphaFoldDB" id="A0A194XKR2"/>
<comment type="similarity">
    <text evidence="2">Belongs to the RNase H family.</text>
</comment>
<dbReference type="EMBL" id="KQ947409">
    <property type="protein sequence ID" value="KUJ20763.1"/>
    <property type="molecule type" value="Genomic_DNA"/>
</dbReference>
<dbReference type="Pfam" id="PF00075">
    <property type="entry name" value="RNase_H"/>
    <property type="match status" value="1"/>
</dbReference>
<evidence type="ECO:0000256" key="4">
    <source>
        <dbReference type="ARBA" id="ARBA00022722"/>
    </source>
</evidence>
<dbReference type="OrthoDB" id="245563at2759"/>
<evidence type="ECO:0000313" key="9">
    <source>
        <dbReference type="EMBL" id="KUJ20763.1"/>
    </source>
</evidence>
<dbReference type="GO" id="GO:0046872">
    <property type="term" value="F:metal ion binding"/>
    <property type="evidence" value="ECO:0007669"/>
    <property type="project" value="UniProtKB-KW"/>
</dbReference>
<feature type="domain" description="RNase H type-1" evidence="8">
    <location>
        <begin position="97"/>
        <end position="244"/>
    </location>
</feature>
<dbReference type="RefSeq" id="XP_018075118.1">
    <property type="nucleotide sequence ID" value="XM_018218247.1"/>
</dbReference>
<proteinExistence type="inferred from homology"/>
<name>A0A194XKR2_MOLSC</name>
<evidence type="ECO:0000256" key="6">
    <source>
        <dbReference type="ARBA" id="ARBA00022759"/>
    </source>
</evidence>
<reference evidence="9 10" key="1">
    <citation type="submission" date="2015-10" db="EMBL/GenBank/DDBJ databases">
        <title>Full genome of DAOMC 229536 Phialocephala scopiformis, a fungal endophyte of spruce producing the potent anti-insectan compound rugulosin.</title>
        <authorList>
            <consortium name="DOE Joint Genome Institute"/>
            <person name="Walker A.K."/>
            <person name="Frasz S.L."/>
            <person name="Seifert K.A."/>
            <person name="Miller J.D."/>
            <person name="Mondo S.J."/>
            <person name="Labutti K."/>
            <person name="Lipzen A."/>
            <person name="Dockter R."/>
            <person name="Kennedy M."/>
            <person name="Grigoriev I.V."/>
            <person name="Spatafora J.W."/>
        </authorList>
    </citation>
    <scope>NUCLEOTIDE SEQUENCE [LARGE SCALE GENOMIC DNA]</scope>
    <source>
        <strain evidence="9 10">CBS 120377</strain>
    </source>
</reference>
<dbReference type="InterPro" id="IPR050092">
    <property type="entry name" value="RNase_H"/>
</dbReference>
<keyword evidence="10" id="KW-1185">Reference proteome</keyword>
<accession>A0A194XKR2</accession>
<evidence type="ECO:0000259" key="8">
    <source>
        <dbReference type="PROSITE" id="PS50879"/>
    </source>
</evidence>
<dbReference type="GO" id="GO:0004523">
    <property type="term" value="F:RNA-DNA hybrid ribonuclease activity"/>
    <property type="evidence" value="ECO:0007669"/>
    <property type="project" value="UniProtKB-EC"/>
</dbReference>
<dbReference type="InterPro" id="IPR036397">
    <property type="entry name" value="RNaseH_sf"/>
</dbReference>
<dbReference type="STRING" id="149040.A0A194XKR2"/>
<dbReference type="GeneID" id="28827973"/>
<dbReference type="EC" id="3.1.26.4" evidence="3"/>
<dbReference type="InParanoid" id="A0A194XKR2"/>
<dbReference type="GO" id="GO:0003676">
    <property type="term" value="F:nucleic acid binding"/>
    <property type="evidence" value="ECO:0007669"/>
    <property type="project" value="InterPro"/>
</dbReference>
<sequence>MSSIKLKYLLQFLLPKHQTMWTSQLLRKRVAGKKNDHCHFKNERLPTNLPHPIRAFDPSWHQLYNDRISDVIAACPGCGDNKIKISPCPERCLKEVDGQSVVVSIDGACRDNGRRGARGSIGVFFGPGASKNYYELLRPSLPQTNQVAELRASPDGEKHDENVCKLLVITDSAYLVNGISEYIWKWKTNGFRNSKGQPVANREIWEELDGLMGEFEAYGIPVWFWHVKRELNQDADRLANAAFDEA</sequence>
<dbReference type="Gene3D" id="3.30.420.10">
    <property type="entry name" value="Ribonuclease H-like superfamily/Ribonuclease H"/>
    <property type="match status" value="1"/>
</dbReference>
<evidence type="ECO:0000313" key="10">
    <source>
        <dbReference type="Proteomes" id="UP000070700"/>
    </source>
</evidence>
<keyword evidence="5" id="KW-0479">Metal-binding</keyword>